<dbReference type="Gene3D" id="1.10.287.130">
    <property type="match status" value="1"/>
</dbReference>
<evidence type="ECO:0000313" key="3">
    <source>
        <dbReference type="EMBL" id="AUH74292.1"/>
    </source>
</evidence>
<accession>A0A2H5FRV8</accession>
<name>A0A2H5FRV8_9GAMM</name>
<dbReference type="InterPro" id="IPR003661">
    <property type="entry name" value="HisK_dim/P_dom"/>
</dbReference>
<comment type="catalytic activity">
    <reaction evidence="1">
        <text>ATP + protein L-histidine = ADP + protein N-phospho-L-histidine.</text>
        <dbReference type="EC" id="2.7.13.3"/>
    </reaction>
</comment>
<evidence type="ECO:0000256" key="1">
    <source>
        <dbReference type="ARBA" id="ARBA00000085"/>
    </source>
</evidence>
<dbReference type="GO" id="GO:0000155">
    <property type="term" value="F:phosphorelay sensor kinase activity"/>
    <property type="evidence" value="ECO:0007669"/>
    <property type="project" value="InterPro"/>
</dbReference>
<dbReference type="EMBL" id="CP025493">
    <property type="protein sequence ID" value="AUH74292.1"/>
    <property type="molecule type" value="Genomic_DNA"/>
</dbReference>
<proteinExistence type="predicted"/>
<dbReference type="CDD" id="cd00082">
    <property type="entry name" value="HisKA"/>
    <property type="match status" value="1"/>
</dbReference>
<keyword evidence="3" id="KW-0614">Plasmid</keyword>
<keyword evidence="4" id="KW-1185">Reference proteome</keyword>
<dbReference type="RefSeq" id="WP_101901993.1">
    <property type="nucleotide sequence ID" value="NZ_CP025493.2"/>
</dbReference>
<sequence length="210" mass="24605">MKGLVHKNSPMQLFFKFIHAINQPLTVIQAYLSGCEIRIKDHNLKPDQMMYVLKKIEEQTKVCNNIVNSMHKTLLQENISDLITEITTLFSLEITSHNIQLIIECDTNHFNFEGILFKQILFRILKQCINTVEKNKISNSILILGTKMQKNTFNMNIKCNFIIEKNELKEEILKCRTYLMRKNDSIRIEFLSDSTIFKLIMVNQGKEYGI</sequence>
<organism evidence="3 4">
    <name type="scientific">Legionella sainthelensi</name>
    <dbReference type="NCBI Taxonomy" id="28087"/>
    <lineage>
        <taxon>Bacteria</taxon>
        <taxon>Pseudomonadati</taxon>
        <taxon>Pseudomonadota</taxon>
        <taxon>Gammaproteobacteria</taxon>
        <taxon>Legionellales</taxon>
        <taxon>Legionellaceae</taxon>
        <taxon>Legionella</taxon>
    </lineage>
</organism>
<geneLocation type="plasmid" evidence="4">
    <name>pLA01-117_113k</name>
</geneLocation>
<dbReference type="AlphaFoldDB" id="A0A2H5FRV8"/>
<protein>
    <recommendedName>
        <fullName evidence="2">histidine kinase</fullName>
        <ecNumber evidence="2">2.7.13.3</ecNumber>
    </recommendedName>
</protein>
<evidence type="ECO:0000256" key="2">
    <source>
        <dbReference type="ARBA" id="ARBA00012438"/>
    </source>
</evidence>
<dbReference type="Proteomes" id="UP000234343">
    <property type="component" value="Plasmid pLA01-117_113k"/>
</dbReference>
<reference evidence="3 4" key="1">
    <citation type="submission" date="2017-12" db="EMBL/GenBank/DDBJ databases">
        <title>Legionella sainthelensi LA01-117, whole genome sequence of a clinical isolate from New Zealand.</title>
        <authorList>
            <person name="Cree S.L."/>
            <person name="Slow S."/>
            <person name="Kennedy M.A."/>
            <person name="Murdoch D.R."/>
            <person name="Biggs P.J."/>
            <person name="Anderson T."/>
        </authorList>
    </citation>
    <scope>NUCLEOTIDE SEQUENCE [LARGE SCALE GENOMIC DNA]</scope>
    <source>
        <strain evidence="3 4">LA01-117</strain>
        <plasmid evidence="4">pLA01-117_113k</plasmid>
    </source>
</reference>
<evidence type="ECO:0000313" key="4">
    <source>
        <dbReference type="Proteomes" id="UP000234343"/>
    </source>
</evidence>
<dbReference type="KEGG" id="lsh:CAB17_20365"/>
<gene>
    <name evidence="3" type="ORF">CAB17_20365</name>
</gene>
<dbReference type="EC" id="2.7.13.3" evidence="2"/>